<sequence>MKGSPDASLSFLDVLACALGGSSLLFLILTTLPHSGANAPKAADAVTASAVEVTPAPAGAPAPAPPKLFRIEHPAECLIVLENQEAEAVVLGKGYTLTERERPEYWVRFGPDSTGNAVEHVTLKFKSCPPGEFFVIRAVRYNIPLEPIVREIVADQGTLSYKSGKWSLD</sequence>
<keyword evidence="1" id="KW-0472">Membrane</keyword>
<keyword evidence="1" id="KW-1133">Transmembrane helix</keyword>
<comment type="caution">
    <text evidence="2">The sequence shown here is derived from an EMBL/GenBank/DDBJ whole genome shotgun (WGS) entry which is preliminary data.</text>
</comment>
<feature type="transmembrane region" description="Helical" evidence="1">
    <location>
        <begin position="12"/>
        <end position="32"/>
    </location>
</feature>
<reference evidence="2 3" key="1">
    <citation type="submission" date="2017-05" db="EMBL/GenBank/DDBJ databases">
        <title>High clonality and local adaptation shapes Vibrionaceae linages within an endangered oasis.</title>
        <authorList>
            <person name="Vazquez-Rosas-Landa M."/>
        </authorList>
    </citation>
    <scope>NUCLEOTIDE SEQUENCE [LARGE SCALE GENOMIC DNA]</scope>
    <source>
        <strain evidence="2 3">P46_P4S1P180</strain>
    </source>
</reference>
<gene>
    <name evidence="2" type="ORF">CAG72_07530</name>
</gene>
<organism evidence="2 3">
    <name type="scientific">Photobacterium halotolerans</name>
    <dbReference type="NCBI Taxonomy" id="265726"/>
    <lineage>
        <taxon>Bacteria</taxon>
        <taxon>Pseudomonadati</taxon>
        <taxon>Pseudomonadota</taxon>
        <taxon>Gammaproteobacteria</taxon>
        <taxon>Vibrionales</taxon>
        <taxon>Vibrionaceae</taxon>
        <taxon>Photobacterium</taxon>
    </lineage>
</organism>
<dbReference type="EMBL" id="WXWW01000115">
    <property type="protein sequence ID" value="NAW65066.1"/>
    <property type="molecule type" value="Genomic_DNA"/>
</dbReference>
<proteinExistence type="predicted"/>
<evidence type="ECO:0000313" key="2">
    <source>
        <dbReference type="EMBL" id="NAW65066.1"/>
    </source>
</evidence>
<protein>
    <submittedName>
        <fullName evidence="2">Uncharacterized protein</fullName>
    </submittedName>
</protein>
<evidence type="ECO:0000256" key="1">
    <source>
        <dbReference type="SAM" id="Phobius"/>
    </source>
</evidence>
<accession>A0A7X4WAD5</accession>
<keyword evidence="1" id="KW-0812">Transmembrane</keyword>
<evidence type="ECO:0000313" key="3">
    <source>
        <dbReference type="Proteomes" id="UP000465712"/>
    </source>
</evidence>
<dbReference type="AlphaFoldDB" id="A0A7X4WAD5"/>
<dbReference type="Proteomes" id="UP000465712">
    <property type="component" value="Unassembled WGS sequence"/>
</dbReference>
<dbReference type="RefSeq" id="WP_161443974.1">
    <property type="nucleotide sequence ID" value="NZ_WXWW01000115.1"/>
</dbReference>
<name>A0A7X4WAD5_9GAMM</name>